<evidence type="ECO:0000313" key="7">
    <source>
        <dbReference type="Proteomes" id="UP000539175"/>
    </source>
</evidence>
<organism evidence="6 7">
    <name type="scientific">Nitrospirillum iridis</name>
    <dbReference type="NCBI Taxonomy" id="765888"/>
    <lineage>
        <taxon>Bacteria</taxon>
        <taxon>Pseudomonadati</taxon>
        <taxon>Pseudomonadota</taxon>
        <taxon>Alphaproteobacteria</taxon>
        <taxon>Rhodospirillales</taxon>
        <taxon>Azospirillaceae</taxon>
        <taxon>Nitrospirillum</taxon>
    </lineage>
</organism>
<evidence type="ECO:0000256" key="2">
    <source>
        <dbReference type="ARBA" id="ARBA00023015"/>
    </source>
</evidence>
<dbReference type="InterPro" id="IPR005119">
    <property type="entry name" value="LysR_subst-bd"/>
</dbReference>
<evidence type="ECO:0000256" key="3">
    <source>
        <dbReference type="ARBA" id="ARBA00023125"/>
    </source>
</evidence>
<dbReference type="Gene3D" id="1.10.10.10">
    <property type="entry name" value="Winged helix-like DNA-binding domain superfamily/Winged helix DNA-binding domain"/>
    <property type="match status" value="1"/>
</dbReference>
<feature type="domain" description="HTH lysR-type" evidence="5">
    <location>
        <begin position="6"/>
        <end position="63"/>
    </location>
</feature>
<dbReference type="SUPFAM" id="SSF46785">
    <property type="entry name" value="Winged helix' DNA-binding domain"/>
    <property type="match status" value="1"/>
</dbReference>
<dbReference type="Pfam" id="PF03466">
    <property type="entry name" value="LysR_substrate"/>
    <property type="match status" value="1"/>
</dbReference>
<keyword evidence="2" id="KW-0805">Transcription regulation</keyword>
<keyword evidence="7" id="KW-1185">Reference proteome</keyword>
<reference evidence="6 7" key="1">
    <citation type="submission" date="2020-08" db="EMBL/GenBank/DDBJ databases">
        <title>Genomic Encyclopedia of Type Strains, Phase IV (KMG-IV): sequencing the most valuable type-strain genomes for metagenomic binning, comparative biology and taxonomic classification.</title>
        <authorList>
            <person name="Goeker M."/>
        </authorList>
    </citation>
    <scope>NUCLEOTIDE SEQUENCE [LARGE SCALE GENOMIC DNA]</scope>
    <source>
        <strain evidence="6 7">DSM 22198</strain>
    </source>
</reference>
<dbReference type="Gene3D" id="3.40.190.10">
    <property type="entry name" value="Periplasmic binding protein-like II"/>
    <property type="match status" value="2"/>
</dbReference>
<comment type="similarity">
    <text evidence="1">Belongs to the LysR transcriptional regulatory family.</text>
</comment>
<evidence type="ECO:0000256" key="4">
    <source>
        <dbReference type="ARBA" id="ARBA00023163"/>
    </source>
</evidence>
<keyword evidence="3 6" id="KW-0238">DNA-binding</keyword>
<dbReference type="Pfam" id="PF00126">
    <property type="entry name" value="HTH_1"/>
    <property type="match status" value="1"/>
</dbReference>
<dbReference type="InterPro" id="IPR000847">
    <property type="entry name" value="LysR_HTH_N"/>
</dbReference>
<dbReference type="RefSeq" id="WP_184799009.1">
    <property type="nucleotide sequence ID" value="NZ_JACIIZ010000003.1"/>
</dbReference>
<dbReference type="GO" id="GO:0003700">
    <property type="term" value="F:DNA-binding transcription factor activity"/>
    <property type="evidence" value="ECO:0007669"/>
    <property type="project" value="InterPro"/>
</dbReference>
<dbReference type="Proteomes" id="UP000539175">
    <property type="component" value="Unassembled WGS sequence"/>
</dbReference>
<evidence type="ECO:0000259" key="5">
    <source>
        <dbReference type="PROSITE" id="PS50931"/>
    </source>
</evidence>
<dbReference type="SUPFAM" id="SSF53850">
    <property type="entry name" value="Periplasmic binding protein-like II"/>
    <property type="match status" value="1"/>
</dbReference>
<accession>A0A7X0AX67</accession>
<dbReference type="InterPro" id="IPR036388">
    <property type="entry name" value="WH-like_DNA-bd_sf"/>
</dbReference>
<evidence type="ECO:0000313" key="6">
    <source>
        <dbReference type="EMBL" id="MBB6250961.1"/>
    </source>
</evidence>
<dbReference type="PROSITE" id="PS50931">
    <property type="entry name" value="HTH_LYSR"/>
    <property type="match status" value="1"/>
</dbReference>
<protein>
    <submittedName>
        <fullName evidence="6">DNA-binding transcriptional LysR family regulator</fullName>
    </submittedName>
</protein>
<dbReference type="GO" id="GO:0003677">
    <property type="term" value="F:DNA binding"/>
    <property type="evidence" value="ECO:0007669"/>
    <property type="project" value="UniProtKB-KW"/>
</dbReference>
<proteinExistence type="inferred from homology"/>
<dbReference type="AlphaFoldDB" id="A0A7X0AX67"/>
<dbReference type="PRINTS" id="PR00039">
    <property type="entry name" value="HTHLYSR"/>
</dbReference>
<keyword evidence="4" id="KW-0804">Transcription</keyword>
<dbReference type="PANTHER" id="PTHR30118:SF6">
    <property type="entry name" value="HTH-TYPE TRANSCRIPTIONAL REGULATOR LEUO"/>
    <property type="match status" value="1"/>
</dbReference>
<dbReference type="PANTHER" id="PTHR30118">
    <property type="entry name" value="HTH-TYPE TRANSCRIPTIONAL REGULATOR LEUO-RELATED"/>
    <property type="match status" value="1"/>
</dbReference>
<gene>
    <name evidence="6" type="ORF">FHS74_001506</name>
</gene>
<evidence type="ECO:0000256" key="1">
    <source>
        <dbReference type="ARBA" id="ARBA00009437"/>
    </source>
</evidence>
<dbReference type="InterPro" id="IPR036390">
    <property type="entry name" value="WH_DNA-bd_sf"/>
</dbReference>
<name>A0A7X0AX67_9PROT</name>
<dbReference type="InterPro" id="IPR050389">
    <property type="entry name" value="LysR-type_TF"/>
</dbReference>
<comment type="caution">
    <text evidence="6">The sequence shown here is derived from an EMBL/GenBank/DDBJ whole genome shotgun (WGS) entry which is preliminary data.</text>
</comment>
<dbReference type="EMBL" id="JACIIZ010000003">
    <property type="protein sequence ID" value="MBB6250961.1"/>
    <property type="molecule type" value="Genomic_DNA"/>
</dbReference>
<sequence length="310" mass="34429">MRFDGLDLNLLVALNALLAEQNVSVAAERVHLSQPAMSGALNRLREFFGDDLLVPVGRRMVLTPRAEALVEPVRNALLQIRMTITAKSVFVPAESARQVTVLASDYMIRVLLADTLRRIADLAPGMVFDVAALEDAPVERLEKAEVDLLITAEQYTSADHPTRLLFEDDYVVVAWAGNDQFDRVIDPETYSRLGHVTVSHGRTRTPTFEDWFARTTHVTRRVEVVAPSFTDVAHFLLGTRRLGTMHRRLATLLATTLPLKIAPVPFDMPKVRMSAQWHRIQNQDQALAWVVDQMCAAAGDAAAGLRTAAE</sequence>